<evidence type="ECO:0000256" key="1">
    <source>
        <dbReference type="ARBA" id="ARBA00004496"/>
    </source>
</evidence>
<feature type="compositionally biased region" description="Low complexity" evidence="3">
    <location>
        <begin position="52"/>
        <end position="69"/>
    </location>
</feature>
<evidence type="ECO:0000313" key="5">
    <source>
        <dbReference type="EMBL" id="TNY17591.1"/>
    </source>
</evidence>
<dbReference type="AlphaFoldDB" id="A0A5C5FP48"/>
<sequence>MSAPVAPAPVQKPRGTGRPSPLAQLAATRTRSYSLAPPSSPPATYDGDALERPSSTPPRARSSSSASSTVPELDTTADSSIEVIIEPPSSAASTSDSRLASLVGPLKPQNGAVTIQAPPAHFAPSPGKCFQEQIQPLAYFDVLHPAFVSHPGAAPFNYPIASSSLPGHIPGFFSSTFVPQPTYYEPQAPICGYTGAPLTPPGSSHAVDQPFGAVQPASTPHSAPHQFHEGSRGAPEHTGWLTPSGLFSAAHSPVSSPPASPGLSDDGSAAWSLAPPSPQLPHVPQQQQAKPMLVSTSGTVYPPHSPSAYPPVPTLRDLLDSGEHFFSSGTCKFFDVAKGYGFLIDDHAEDLGADVFVHYTGIDMHRGFRCLAHEERVEYNLTKHTSGRFQALRVKGEFGVPLKGLSDERNAEIARRAHGRREASSPPSAAEATSDASPAPGKPRVVPPAPIVAVKQQQSQQAPSHGLGVKVRSPLAPRTA</sequence>
<dbReference type="InterPro" id="IPR051373">
    <property type="entry name" value="Lin-28_RNA-binding"/>
</dbReference>
<name>A0A5C5FP48_9BASI</name>
<proteinExistence type="predicted"/>
<feature type="compositionally biased region" description="Low complexity" evidence="3">
    <location>
        <begin position="424"/>
        <end position="439"/>
    </location>
</feature>
<feature type="compositionally biased region" description="Basic and acidic residues" evidence="3">
    <location>
        <begin position="226"/>
        <end position="235"/>
    </location>
</feature>
<dbReference type="PANTHER" id="PTHR46109:SF1">
    <property type="entry name" value="PROTEIN LIN-28 HOMOLOG"/>
    <property type="match status" value="1"/>
</dbReference>
<dbReference type="InterPro" id="IPR002059">
    <property type="entry name" value="CSP_DNA-bd"/>
</dbReference>
<dbReference type="PROSITE" id="PS51857">
    <property type="entry name" value="CSD_2"/>
    <property type="match status" value="1"/>
</dbReference>
<dbReference type="STRING" id="5288.A0A5C5FP48"/>
<dbReference type="EMBL" id="SOZI01000189">
    <property type="protein sequence ID" value="TNY17591.1"/>
    <property type="molecule type" value="Genomic_DNA"/>
</dbReference>
<dbReference type="OrthoDB" id="422005at2759"/>
<reference evidence="5 6" key="1">
    <citation type="submission" date="2019-03" db="EMBL/GenBank/DDBJ databases">
        <title>Rhodosporidium diobovatum UCD-FST 08-225 genome sequencing, assembly, and annotation.</title>
        <authorList>
            <person name="Fakankun I.U."/>
            <person name="Fristensky B."/>
            <person name="Levin D.B."/>
        </authorList>
    </citation>
    <scope>NUCLEOTIDE SEQUENCE [LARGE SCALE GENOMIC DNA]</scope>
    <source>
        <strain evidence="5 6">UCD-FST 08-225</strain>
    </source>
</reference>
<dbReference type="SMART" id="SM00357">
    <property type="entry name" value="CSP"/>
    <property type="match status" value="1"/>
</dbReference>
<comment type="caution">
    <text evidence="5">The sequence shown here is derived from an EMBL/GenBank/DDBJ whole genome shotgun (WGS) entry which is preliminary data.</text>
</comment>
<evidence type="ECO:0000256" key="2">
    <source>
        <dbReference type="ARBA" id="ARBA00022490"/>
    </source>
</evidence>
<keyword evidence="6" id="KW-1185">Reference proteome</keyword>
<dbReference type="Gene3D" id="2.40.50.140">
    <property type="entry name" value="Nucleic acid-binding proteins"/>
    <property type="match status" value="1"/>
</dbReference>
<feature type="domain" description="CSD" evidence="4">
    <location>
        <begin position="326"/>
        <end position="396"/>
    </location>
</feature>
<comment type="subcellular location">
    <subcellularLocation>
        <location evidence="1">Cytoplasm</location>
    </subcellularLocation>
</comment>
<dbReference type="GO" id="GO:0003729">
    <property type="term" value="F:mRNA binding"/>
    <property type="evidence" value="ECO:0007669"/>
    <property type="project" value="TreeGrafter"/>
</dbReference>
<evidence type="ECO:0000256" key="3">
    <source>
        <dbReference type="SAM" id="MobiDB-lite"/>
    </source>
</evidence>
<feature type="region of interest" description="Disordered" evidence="3">
    <location>
        <begin position="1"/>
        <end position="81"/>
    </location>
</feature>
<dbReference type="Pfam" id="PF00313">
    <property type="entry name" value="CSD"/>
    <property type="match status" value="1"/>
</dbReference>
<gene>
    <name evidence="5" type="ORF">DMC30DRAFT_99825</name>
</gene>
<dbReference type="InterPro" id="IPR012340">
    <property type="entry name" value="NA-bd_OB-fold"/>
</dbReference>
<dbReference type="GO" id="GO:0005737">
    <property type="term" value="C:cytoplasm"/>
    <property type="evidence" value="ECO:0007669"/>
    <property type="project" value="UniProtKB-SubCell"/>
</dbReference>
<dbReference type="GO" id="GO:0005634">
    <property type="term" value="C:nucleus"/>
    <property type="evidence" value="ECO:0007669"/>
    <property type="project" value="TreeGrafter"/>
</dbReference>
<feature type="compositionally biased region" description="Pro residues" evidence="3">
    <location>
        <begin position="303"/>
        <end position="313"/>
    </location>
</feature>
<dbReference type="Proteomes" id="UP000311382">
    <property type="component" value="Unassembled WGS sequence"/>
</dbReference>
<organism evidence="5 6">
    <name type="scientific">Rhodotorula diobovata</name>
    <dbReference type="NCBI Taxonomy" id="5288"/>
    <lineage>
        <taxon>Eukaryota</taxon>
        <taxon>Fungi</taxon>
        <taxon>Dikarya</taxon>
        <taxon>Basidiomycota</taxon>
        <taxon>Pucciniomycotina</taxon>
        <taxon>Microbotryomycetes</taxon>
        <taxon>Sporidiobolales</taxon>
        <taxon>Sporidiobolaceae</taxon>
        <taxon>Rhodotorula</taxon>
    </lineage>
</organism>
<evidence type="ECO:0000259" key="4">
    <source>
        <dbReference type="PROSITE" id="PS51857"/>
    </source>
</evidence>
<dbReference type="GO" id="GO:0031054">
    <property type="term" value="P:pre-miRNA processing"/>
    <property type="evidence" value="ECO:0007669"/>
    <property type="project" value="TreeGrafter"/>
</dbReference>
<dbReference type="SUPFAM" id="SSF50249">
    <property type="entry name" value="Nucleic acid-binding proteins"/>
    <property type="match status" value="1"/>
</dbReference>
<feature type="region of interest" description="Disordered" evidence="3">
    <location>
        <begin position="415"/>
        <end position="480"/>
    </location>
</feature>
<dbReference type="InterPro" id="IPR011129">
    <property type="entry name" value="CSD"/>
</dbReference>
<dbReference type="PANTHER" id="PTHR46109">
    <property type="entry name" value="PROTEIN LIN-28"/>
    <property type="match status" value="1"/>
</dbReference>
<feature type="region of interest" description="Disordered" evidence="3">
    <location>
        <begin position="201"/>
        <end position="313"/>
    </location>
</feature>
<protein>
    <recommendedName>
        <fullName evidence="4">CSD domain-containing protein</fullName>
    </recommendedName>
</protein>
<accession>A0A5C5FP48</accession>
<keyword evidence="2" id="KW-0963">Cytoplasm</keyword>
<feature type="compositionally biased region" description="Polar residues" evidence="3">
    <location>
        <begin position="284"/>
        <end position="299"/>
    </location>
</feature>
<evidence type="ECO:0000313" key="6">
    <source>
        <dbReference type="Proteomes" id="UP000311382"/>
    </source>
</evidence>